<proteinExistence type="predicted"/>
<dbReference type="AlphaFoldDB" id="A0A4Y9SLU7"/>
<evidence type="ECO:0000256" key="1">
    <source>
        <dbReference type="SAM" id="SignalP"/>
    </source>
</evidence>
<keyword evidence="1" id="KW-0732">Signal</keyword>
<evidence type="ECO:0000313" key="2">
    <source>
        <dbReference type="EMBL" id="TFW27518.1"/>
    </source>
</evidence>
<keyword evidence="3" id="KW-1185">Reference proteome</keyword>
<dbReference type="RefSeq" id="WP_135192110.1">
    <property type="nucleotide sequence ID" value="NZ_SPUM01000149.1"/>
</dbReference>
<dbReference type="OrthoDB" id="8707779at2"/>
<dbReference type="EMBL" id="SPUM01000149">
    <property type="protein sequence ID" value="TFW27518.1"/>
    <property type="molecule type" value="Genomic_DNA"/>
</dbReference>
<feature type="chain" id="PRO_5021293614" description="Lipoprotein" evidence="1">
    <location>
        <begin position="27"/>
        <end position="151"/>
    </location>
</feature>
<accession>A0A4Y9SLU7</accession>
<sequence length="151" mass="16958">MLTRRTFPLPALIPIAALACALVACNGQKPSEPPKPKTVAAEPVRTKEKAIAELMALPEVKAWSTQIEQTSHGKAHGAVIEDDTEPRMINGKPYWQFSFVENRSDRIHRRESFLVAQSGNEILIEDLHSDTTLTLPEWRREVHRVNVKSAQ</sequence>
<evidence type="ECO:0008006" key="4">
    <source>
        <dbReference type="Google" id="ProtNLM"/>
    </source>
</evidence>
<reference evidence="2 3" key="1">
    <citation type="submission" date="2019-03" db="EMBL/GenBank/DDBJ databases">
        <title>Draft genome of Massilia hortus sp. nov., a novel bacterial species of the Oxalobacteraceae family.</title>
        <authorList>
            <person name="Peta V."/>
            <person name="Raths R."/>
            <person name="Bucking H."/>
        </authorList>
    </citation>
    <scope>NUCLEOTIDE SEQUENCE [LARGE SCALE GENOMIC DNA]</scope>
    <source>
        <strain evidence="2 3">ONC3</strain>
    </source>
</reference>
<organism evidence="2 3">
    <name type="scientific">Massilia horti</name>
    <dbReference type="NCBI Taxonomy" id="2562153"/>
    <lineage>
        <taxon>Bacteria</taxon>
        <taxon>Pseudomonadati</taxon>
        <taxon>Pseudomonadota</taxon>
        <taxon>Betaproteobacteria</taxon>
        <taxon>Burkholderiales</taxon>
        <taxon>Oxalobacteraceae</taxon>
        <taxon>Telluria group</taxon>
        <taxon>Massilia</taxon>
    </lineage>
</organism>
<name>A0A4Y9SLU7_9BURK</name>
<protein>
    <recommendedName>
        <fullName evidence="4">Lipoprotein</fullName>
    </recommendedName>
</protein>
<feature type="signal peptide" evidence="1">
    <location>
        <begin position="1"/>
        <end position="26"/>
    </location>
</feature>
<dbReference type="Proteomes" id="UP000297258">
    <property type="component" value="Unassembled WGS sequence"/>
</dbReference>
<gene>
    <name evidence="2" type="ORF">E4O92_23725</name>
</gene>
<comment type="caution">
    <text evidence="2">The sequence shown here is derived from an EMBL/GenBank/DDBJ whole genome shotgun (WGS) entry which is preliminary data.</text>
</comment>
<evidence type="ECO:0000313" key="3">
    <source>
        <dbReference type="Proteomes" id="UP000297258"/>
    </source>
</evidence>
<dbReference type="PROSITE" id="PS51257">
    <property type="entry name" value="PROKAR_LIPOPROTEIN"/>
    <property type="match status" value="1"/>
</dbReference>